<name>A0A822YA12_NELNU</name>
<proteinExistence type="predicted"/>
<sequence length="72" mass="8481">MVMKQWEEVTSAELKVMKKEIVVRLYEMKGMLKVDKQNLSRKPTSRMPVVAIFFIVIWAIFNVLLCYKSKSV</sequence>
<protein>
    <recommendedName>
        <fullName evidence="4">Transmembrane protein</fullName>
    </recommendedName>
</protein>
<evidence type="ECO:0000313" key="3">
    <source>
        <dbReference type="Proteomes" id="UP000607653"/>
    </source>
</evidence>
<keyword evidence="1" id="KW-0472">Membrane</keyword>
<evidence type="ECO:0000313" key="2">
    <source>
        <dbReference type="EMBL" id="DAD28933.1"/>
    </source>
</evidence>
<keyword evidence="1" id="KW-0812">Transmembrane</keyword>
<dbReference type="AlphaFoldDB" id="A0A822YA12"/>
<organism evidence="2 3">
    <name type="scientific">Nelumbo nucifera</name>
    <name type="common">Sacred lotus</name>
    <dbReference type="NCBI Taxonomy" id="4432"/>
    <lineage>
        <taxon>Eukaryota</taxon>
        <taxon>Viridiplantae</taxon>
        <taxon>Streptophyta</taxon>
        <taxon>Embryophyta</taxon>
        <taxon>Tracheophyta</taxon>
        <taxon>Spermatophyta</taxon>
        <taxon>Magnoliopsida</taxon>
        <taxon>Proteales</taxon>
        <taxon>Nelumbonaceae</taxon>
        <taxon>Nelumbo</taxon>
    </lineage>
</organism>
<comment type="caution">
    <text evidence="2">The sequence shown here is derived from an EMBL/GenBank/DDBJ whole genome shotgun (WGS) entry which is preliminary data.</text>
</comment>
<keyword evidence="1" id="KW-1133">Transmembrane helix</keyword>
<gene>
    <name evidence="2" type="ORF">HUJ06_030401</name>
</gene>
<accession>A0A822YA12</accession>
<dbReference type="Proteomes" id="UP000607653">
    <property type="component" value="Unassembled WGS sequence"/>
</dbReference>
<keyword evidence="3" id="KW-1185">Reference proteome</keyword>
<evidence type="ECO:0000256" key="1">
    <source>
        <dbReference type="SAM" id="Phobius"/>
    </source>
</evidence>
<evidence type="ECO:0008006" key="4">
    <source>
        <dbReference type="Google" id="ProtNLM"/>
    </source>
</evidence>
<feature type="transmembrane region" description="Helical" evidence="1">
    <location>
        <begin position="47"/>
        <end position="67"/>
    </location>
</feature>
<dbReference type="EMBL" id="DUZY01000002">
    <property type="protein sequence ID" value="DAD28933.1"/>
    <property type="molecule type" value="Genomic_DNA"/>
</dbReference>
<reference evidence="2 3" key="1">
    <citation type="journal article" date="2020" name="Mol. Biol. Evol.">
        <title>Distinct Expression and Methylation Patterns for Genes with Different Fates following a Single Whole-Genome Duplication in Flowering Plants.</title>
        <authorList>
            <person name="Shi T."/>
            <person name="Rahmani R.S."/>
            <person name="Gugger P.F."/>
            <person name="Wang M."/>
            <person name="Li H."/>
            <person name="Zhang Y."/>
            <person name="Li Z."/>
            <person name="Wang Q."/>
            <person name="Van de Peer Y."/>
            <person name="Marchal K."/>
            <person name="Chen J."/>
        </authorList>
    </citation>
    <scope>NUCLEOTIDE SEQUENCE [LARGE SCALE GENOMIC DNA]</scope>
    <source>
        <tissue evidence="2">Leaf</tissue>
    </source>
</reference>